<feature type="binding site" evidence="4">
    <location>
        <position position="264"/>
    </location>
    <ligand>
        <name>S-adenosyl-L-methionine</name>
        <dbReference type="ChEBI" id="CHEBI:59789"/>
    </ligand>
</feature>
<dbReference type="Gene3D" id="2.40.50.140">
    <property type="entry name" value="Nucleic acid-binding proteins"/>
    <property type="match status" value="1"/>
</dbReference>
<dbReference type="PANTHER" id="PTHR11061:SF30">
    <property type="entry name" value="TRNA (URACIL(54)-C(5))-METHYLTRANSFERASE"/>
    <property type="match status" value="1"/>
</dbReference>
<dbReference type="SUPFAM" id="SSF53335">
    <property type="entry name" value="S-adenosyl-L-methionine-dependent methyltransferases"/>
    <property type="match status" value="1"/>
</dbReference>
<evidence type="ECO:0000313" key="6">
    <source>
        <dbReference type="EMBL" id="GAA2100071.1"/>
    </source>
</evidence>
<evidence type="ECO:0000256" key="3">
    <source>
        <dbReference type="ARBA" id="ARBA00022691"/>
    </source>
</evidence>
<dbReference type="InterPro" id="IPR029063">
    <property type="entry name" value="SAM-dependent_MTases_sf"/>
</dbReference>
<dbReference type="InterPro" id="IPR010280">
    <property type="entry name" value="U5_MeTrfase_fam"/>
</dbReference>
<dbReference type="PROSITE" id="PS51687">
    <property type="entry name" value="SAM_MT_RNA_M5U"/>
    <property type="match status" value="1"/>
</dbReference>
<dbReference type="Proteomes" id="UP001501161">
    <property type="component" value="Unassembled WGS sequence"/>
</dbReference>
<dbReference type="CDD" id="cd02440">
    <property type="entry name" value="AdoMet_MTases"/>
    <property type="match status" value="1"/>
</dbReference>
<feature type="domain" description="TRAM" evidence="5">
    <location>
        <begin position="14"/>
        <end position="77"/>
    </location>
</feature>
<evidence type="ECO:0000259" key="5">
    <source>
        <dbReference type="PROSITE" id="PS50926"/>
    </source>
</evidence>
<feature type="active site" description="Nucleophile" evidence="4">
    <location>
        <position position="357"/>
    </location>
</feature>
<dbReference type="Pfam" id="PF01938">
    <property type="entry name" value="TRAM"/>
    <property type="match status" value="1"/>
</dbReference>
<dbReference type="Gene3D" id="3.40.50.150">
    <property type="entry name" value="Vaccinia Virus protein VP39"/>
    <property type="match status" value="1"/>
</dbReference>
<keyword evidence="1 4" id="KW-0489">Methyltransferase</keyword>
<feature type="binding site" evidence="4">
    <location>
        <position position="330"/>
    </location>
    <ligand>
        <name>S-adenosyl-L-methionine</name>
        <dbReference type="ChEBI" id="CHEBI:59789"/>
    </ligand>
</feature>
<dbReference type="RefSeq" id="WP_343997126.1">
    <property type="nucleotide sequence ID" value="NZ_BAAAMQ010000008.1"/>
</dbReference>
<dbReference type="PROSITE" id="PS01231">
    <property type="entry name" value="TRMA_2"/>
    <property type="match status" value="1"/>
</dbReference>
<dbReference type="InterPro" id="IPR012340">
    <property type="entry name" value="NA-bd_OB-fold"/>
</dbReference>
<keyword evidence="3 4" id="KW-0949">S-adenosyl-L-methionine</keyword>
<proteinExistence type="inferred from homology"/>
<comment type="caution">
    <text evidence="6">The sequence shown here is derived from an EMBL/GenBank/DDBJ whole genome shotgun (WGS) entry which is preliminary data.</text>
</comment>
<name>A0ABN2WWP2_9ACTN</name>
<feature type="binding site" evidence="4">
    <location>
        <position position="286"/>
    </location>
    <ligand>
        <name>S-adenosyl-L-methionine</name>
        <dbReference type="ChEBI" id="CHEBI:59789"/>
    </ligand>
</feature>
<evidence type="ECO:0000256" key="4">
    <source>
        <dbReference type="PROSITE-ProRule" id="PRU01024"/>
    </source>
</evidence>
<comment type="similarity">
    <text evidence="4">Belongs to the class I-like SAM-binding methyltransferase superfamily. RNA M5U methyltransferase family.</text>
</comment>
<protein>
    <submittedName>
        <fullName evidence="6">TRAM domain-containing protein</fullName>
    </submittedName>
</protein>
<dbReference type="SUPFAM" id="SSF50249">
    <property type="entry name" value="Nucleic acid-binding proteins"/>
    <property type="match status" value="1"/>
</dbReference>
<dbReference type="PROSITE" id="PS50926">
    <property type="entry name" value="TRAM"/>
    <property type="match status" value="1"/>
</dbReference>
<evidence type="ECO:0000256" key="2">
    <source>
        <dbReference type="ARBA" id="ARBA00022679"/>
    </source>
</evidence>
<reference evidence="7" key="1">
    <citation type="journal article" date="2019" name="Int. J. Syst. Evol. Microbiol.">
        <title>The Global Catalogue of Microorganisms (GCM) 10K type strain sequencing project: providing services to taxonomists for standard genome sequencing and annotation.</title>
        <authorList>
            <consortium name="The Broad Institute Genomics Platform"/>
            <consortium name="The Broad Institute Genome Sequencing Center for Infectious Disease"/>
            <person name="Wu L."/>
            <person name="Ma J."/>
        </authorList>
    </citation>
    <scope>NUCLEOTIDE SEQUENCE [LARGE SCALE GENOMIC DNA]</scope>
    <source>
        <strain evidence="7">JCM 13813</strain>
    </source>
</reference>
<evidence type="ECO:0000313" key="7">
    <source>
        <dbReference type="Proteomes" id="UP001501161"/>
    </source>
</evidence>
<dbReference type="Pfam" id="PF05958">
    <property type="entry name" value="tRNA_U5-meth_tr"/>
    <property type="match status" value="1"/>
</dbReference>
<sequence>MSRGSYRPRKPRGRSRVGERFEAEVGPVAHGGHCVARLPEPESRVVFVRHAIPGERVVVEITEGTDGDRFWRGDAVSVLSRSPDRVEAPCAYAGPGKCGGCDFQHVAVPAQRDLKTAVVREQLVRLGRLDASSPLVAGLRVEAVPVPGRPDDGLRWRTRQRYAVLPDGRPAMRAHRSHELVAIDDCLIAAEGARPVDADGPAGPDEVVARGLVQHDVTAAGRTHAFTVAADGFWQVHPEAPRVLVEAVLDVLAPQPGERALDLYSGVGLFARFVGEVTGARVVAVEGDRGACQHARTNLSALESAVVECGPTDRVLRDGFDEPFDLVVLDPPREGAKRAVVEQVVDRRPRAVAYVACDPAALGRDVAIFAEHGYELTAVRAFDLFPMTSHVEVVALLSKGSLNRPRFSAAPLRGAALG</sequence>
<keyword evidence="7" id="KW-1185">Reference proteome</keyword>
<dbReference type="EMBL" id="BAAAMQ010000008">
    <property type="protein sequence ID" value="GAA2100071.1"/>
    <property type="molecule type" value="Genomic_DNA"/>
</dbReference>
<gene>
    <name evidence="6" type="ORF">GCM10009726_09870</name>
</gene>
<dbReference type="PANTHER" id="PTHR11061">
    <property type="entry name" value="RNA M5U METHYLTRANSFERASE"/>
    <property type="match status" value="1"/>
</dbReference>
<dbReference type="InterPro" id="IPR030391">
    <property type="entry name" value="MeTrfase_TrmA_CS"/>
</dbReference>
<accession>A0ABN2WWP2</accession>
<feature type="binding site" evidence="4">
    <location>
        <position position="235"/>
    </location>
    <ligand>
        <name>S-adenosyl-L-methionine</name>
        <dbReference type="ChEBI" id="CHEBI:59789"/>
    </ligand>
</feature>
<organism evidence="6 7">
    <name type="scientific">Nocardioides furvisabuli</name>
    <dbReference type="NCBI Taxonomy" id="375542"/>
    <lineage>
        <taxon>Bacteria</taxon>
        <taxon>Bacillati</taxon>
        <taxon>Actinomycetota</taxon>
        <taxon>Actinomycetes</taxon>
        <taxon>Propionibacteriales</taxon>
        <taxon>Nocardioidaceae</taxon>
        <taxon>Nocardioides</taxon>
    </lineage>
</organism>
<evidence type="ECO:0000256" key="1">
    <source>
        <dbReference type="ARBA" id="ARBA00022603"/>
    </source>
</evidence>
<keyword evidence="2 4" id="KW-0808">Transferase</keyword>
<dbReference type="InterPro" id="IPR002792">
    <property type="entry name" value="TRAM_dom"/>
</dbReference>